<evidence type="ECO:0000313" key="2">
    <source>
        <dbReference type="EMBL" id="KAK3488823.1"/>
    </source>
</evidence>
<dbReference type="GeneID" id="87870756"/>
<comment type="caution">
    <text evidence="2">The sequence shown here is derived from an EMBL/GenBank/DDBJ whole genome shotgun (WGS) entry which is preliminary data.</text>
</comment>
<dbReference type="EMBL" id="JAULSX010000006">
    <property type="protein sequence ID" value="KAK3488823.1"/>
    <property type="molecule type" value="Genomic_DNA"/>
</dbReference>
<keyword evidence="3" id="KW-1185">Reference proteome</keyword>
<proteinExistence type="predicted"/>
<protein>
    <submittedName>
        <fullName evidence="2">Uncharacterized protein</fullName>
    </submittedName>
</protein>
<feature type="transmembrane region" description="Helical" evidence="1">
    <location>
        <begin position="121"/>
        <end position="148"/>
    </location>
</feature>
<evidence type="ECO:0000313" key="3">
    <source>
        <dbReference type="Proteomes" id="UP001285908"/>
    </source>
</evidence>
<keyword evidence="1" id="KW-0812">Transmembrane</keyword>
<dbReference type="Proteomes" id="UP001285908">
    <property type="component" value="Unassembled WGS sequence"/>
</dbReference>
<accession>A0AAJ0I320</accession>
<reference evidence="2 3" key="1">
    <citation type="journal article" date="2023" name="Mol. Phylogenet. Evol.">
        <title>Genome-scale phylogeny and comparative genomics of the fungal order Sordariales.</title>
        <authorList>
            <person name="Hensen N."/>
            <person name="Bonometti L."/>
            <person name="Westerberg I."/>
            <person name="Brannstrom I.O."/>
            <person name="Guillou S."/>
            <person name="Cros-Aarteil S."/>
            <person name="Calhoun S."/>
            <person name="Haridas S."/>
            <person name="Kuo A."/>
            <person name="Mondo S."/>
            <person name="Pangilinan J."/>
            <person name="Riley R."/>
            <person name="LaButti K."/>
            <person name="Andreopoulos B."/>
            <person name="Lipzen A."/>
            <person name="Chen C."/>
            <person name="Yan M."/>
            <person name="Daum C."/>
            <person name="Ng V."/>
            <person name="Clum A."/>
            <person name="Steindorff A."/>
            <person name="Ohm R.A."/>
            <person name="Martin F."/>
            <person name="Silar P."/>
            <person name="Natvig D.O."/>
            <person name="Lalanne C."/>
            <person name="Gautier V."/>
            <person name="Ament-Velasquez S.L."/>
            <person name="Kruys A."/>
            <person name="Hutchinson M.I."/>
            <person name="Powell A.J."/>
            <person name="Barry K."/>
            <person name="Miller A.N."/>
            <person name="Grigoriev I.V."/>
            <person name="Debuchy R."/>
            <person name="Gladieux P."/>
            <person name="Hiltunen Thoren M."/>
            <person name="Johannesson H."/>
        </authorList>
    </citation>
    <scope>NUCLEOTIDE SEQUENCE [LARGE SCALE GENOMIC DNA]</scope>
    <source>
        <strain evidence="2 3">FGSC 10403</strain>
    </source>
</reference>
<keyword evidence="1" id="KW-1133">Transmembrane helix</keyword>
<keyword evidence="1" id="KW-0472">Membrane</keyword>
<gene>
    <name evidence="2" type="ORF">B0T23DRAFT_185697</name>
</gene>
<dbReference type="AlphaFoldDB" id="A0AAJ0I320"/>
<sequence length="157" mass="18108">MAQRHFIFQIRGFCRRQTPHRPHVACQFGRGTLKWWRATRFSRLLRVWLPLYSVLGERLPTVSREIPTYCVHYHRIADDPAKTHVELPPMFASRIRRFTPTVPKASSIASSTAGSVGKYNILNLISIPLVHFLCTTLIKSILLFSAMVPRSFRYSSP</sequence>
<evidence type="ECO:0000256" key="1">
    <source>
        <dbReference type="SAM" id="Phobius"/>
    </source>
</evidence>
<dbReference type="RefSeq" id="XP_062690530.1">
    <property type="nucleotide sequence ID" value="XM_062833134.1"/>
</dbReference>
<organism evidence="2 3">
    <name type="scientific">Neurospora hispaniola</name>
    <dbReference type="NCBI Taxonomy" id="588809"/>
    <lineage>
        <taxon>Eukaryota</taxon>
        <taxon>Fungi</taxon>
        <taxon>Dikarya</taxon>
        <taxon>Ascomycota</taxon>
        <taxon>Pezizomycotina</taxon>
        <taxon>Sordariomycetes</taxon>
        <taxon>Sordariomycetidae</taxon>
        <taxon>Sordariales</taxon>
        <taxon>Sordariaceae</taxon>
        <taxon>Neurospora</taxon>
    </lineage>
</organism>
<name>A0AAJ0I320_9PEZI</name>